<dbReference type="KEGG" id="pxv:FXF36_15880"/>
<protein>
    <submittedName>
        <fullName evidence="4">Carbon-nitrogen hydrolase family protein</fullName>
    </submittedName>
</protein>
<keyword evidence="1 4" id="KW-0378">Hydrolase</keyword>
<dbReference type="InterPro" id="IPR003010">
    <property type="entry name" value="C-N_Hydrolase"/>
</dbReference>
<dbReference type="GO" id="GO:0016811">
    <property type="term" value="F:hydrolase activity, acting on carbon-nitrogen (but not peptide) bonds, in linear amides"/>
    <property type="evidence" value="ECO:0007669"/>
    <property type="project" value="TreeGrafter"/>
</dbReference>
<dbReference type="Pfam" id="PF00795">
    <property type="entry name" value="CN_hydrolase"/>
    <property type="match status" value="2"/>
</dbReference>
<proteinExistence type="predicted"/>
<dbReference type="InterPro" id="IPR050345">
    <property type="entry name" value="Aliph_Amidase/BUP"/>
</dbReference>
<evidence type="ECO:0000256" key="2">
    <source>
        <dbReference type="SAM" id="SignalP"/>
    </source>
</evidence>
<dbReference type="OrthoDB" id="9803818at2"/>
<dbReference type="EMBL" id="CP043030">
    <property type="protein sequence ID" value="QFJ56393.1"/>
    <property type="molecule type" value="Genomic_DNA"/>
</dbReference>
<dbReference type="AlphaFoldDB" id="A0A5P6VUQ8"/>
<reference evidence="5" key="1">
    <citation type="submission" date="2019-08" db="EMBL/GenBank/DDBJ databases">
        <title>Complete Genome Sequence of the Polysaccharide-Degrading Rumen Bacterium Pseudobutyrivibrio xylanivorans MA3014.</title>
        <authorList>
            <person name="Palevich N."/>
            <person name="Maclean P.H."/>
            <person name="Kelly W.J."/>
            <person name="Leahy S.C."/>
            <person name="Rakonjac J."/>
            <person name="Attwood G.T."/>
        </authorList>
    </citation>
    <scope>NUCLEOTIDE SEQUENCE [LARGE SCALE GENOMIC DNA]</scope>
    <source>
        <strain evidence="5">MA3014</strain>
    </source>
</reference>
<keyword evidence="2" id="KW-0732">Signal</keyword>
<dbReference type="Gene3D" id="3.60.110.10">
    <property type="entry name" value="Carbon-nitrogen hydrolase"/>
    <property type="match status" value="2"/>
</dbReference>
<evidence type="ECO:0000313" key="5">
    <source>
        <dbReference type="Proteomes" id="UP000327030"/>
    </source>
</evidence>
<sequence>MPMKKNIFKSFVATVTGVSLFLPCQTVFAAPIKQEPVVSVVNFDPVYGNKELNKQKMKEIIENAYSSNTDIIVFPEMALTGYASSEDSMPASLAETKDGESAKYFYSLASKYDMYIVYGAPEVVEGDPAHAYDSAFVVSPDGFVDSYQKQIITDEKGWCIPGNHPVTFSTPFGKVGLSLGDDTFDLITQDRMYSKDGCFMIASPTALEAEKYTDNYKYEGFVSNPYSDRYIYLGWDDLNRNRVLNASYLSGLYIATANLIGKEGAKDELLFAGGSNITGENDPDISSEVWSIWKTTIEQGADYVDYIMHTYAGSFDGNETLNTSAINPEFASHGLVDMDIYQPNLYTKWFKDIAEKKVKARKARKKNGPVVAVVNMSPAYANCDANLKTMLDYMKEAASQKVNILVFPEMSLGDYVSTSDPESIGWKTVIDTAQTIDGTYAKTIAAKAKEYGMYVIYGTPEVNANDPMHPFNSAFVATPKGNTMSYQKVQPVEGDWATKGIEPLIIDTPWGGLGIAICMDVYAYPEMAQYYAAAGCTMYANPTASGGYAGSNFIYNTTLSTITARDGLAVLSSDLVNTSGYEDSSLYPGKSTIIDQNGVSPVYLSGESMLEEKMYVAKLDLTDNVNSTDKYFNSAMISECMSKLSSGETIYDGNGRVYVGIVE</sequence>
<dbReference type="PROSITE" id="PS50263">
    <property type="entry name" value="CN_HYDROLASE"/>
    <property type="match status" value="2"/>
</dbReference>
<gene>
    <name evidence="4" type="ORF">FXF36_15880</name>
</gene>
<accession>A0A5P6VUQ8</accession>
<dbReference type="PANTHER" id="PTHR43674:SF16">
    <property type="entry name" value="CARBON-NITROGEN FAMILY, PUTATIVE (AFU_ORTHOLOGUE AFUA_5G02350)-RELATED"/>
    <property type="match status" value="1"/>
</dbReference>
<evidence type="ECO:0000256" key="1">
    <source>
        <dbReference type="ARBA" id="ARBA00022801"/>
    </source>
</evidence>
<name>A0A5P6VUQ8_PSEXY</name>
<feature type="domain" description="CN hydrolase" evidence="3">
    <location>
        <begin position="36"/>
        <end position="308"/>
    </location>
</feature>
<evidence type="ECO:0000313" key="4">
    <source>
        <dbReference type="EMBL" id="QFJ56393.1"/>
    </source>
</evidence>
<feature type="chain" id="PRO_5024971799" evidence="2">
    <location>
        <begin position="30"/>
        <end position="663"/>
    </location>
</feature>
<organism evidence="4 5">
    <name type="scientific">Pseudobutyrivibrio xylanivorans</name>
    <dbReference type="NCBI Taxonomy" id="185007"/>
    <lineage>
        <taxon>Bacteria</taxon>
        <taxon>Bacillati</taxon>
        <taxon>Bacillota</taxon>
        <taxon>Clostridia</taxon>
        <taxon>Lachnospirales</taxon>
        <taxon>Lachnospiraceae</taxon>
        <taxon>Pseudobutyrivibrio</taxon>
    </lineage>
</organism>
<feature type="domain" description="CN hydrolase" evidence="3">
    <location>
        <begin position="369"/>
        <end position="621"/>
    </location>
</feature>
<feature type="signal peptide" evidence="2">
    <location>
        <begin position="1"/>
        <end position="29"/>
    </location>
</feature>
<dbReference type="CDD" id="cd07197">
    <property type="entry name" value="nitrilase"/>
    <property type="match status" value="2"/>
</dbReference>
<dbReference type="SUPFAM" id="SSF56317">
    <property type="entry name" value="Carbon-nitrogen hydrolase"/>
    <property type="match status" value="2"/>
</dbReference>
<dbReference type="Proteomes" id="UP000327030">
    <property type="component" value="Chromosome PxyII"/>
</dbReference>
<dbReference type="PANTHER" id="PTHR43674">
    <property type="entry name" value="NITRILASE C965.09-RELATED"/>
    <property type="match status" value="1"/>
</dbReference>
<dbReference type="InterPro" id="IPR036526">
    <property type="entry name" value="C-N_Hydrolase_sf"/>
</dbReference>
<evidence type="ECO:0000259" key="3">
    <source>
        <dbReference type="PROSITE" id="PS50263"/>
    </source>
</evidence>